<dbReference type="EMBL" id="LFIW01000874">
    <property type="protein sequence ID" value="KZL84482.1"/>
    <property type="molecule type" value="Genomic_DNA"/>
</dbReference>
<keyword evidence="1" id="KW-0503">Monooxygenase</keyword>
<sequence length="151" mass="17542">MREIPVARPEISENLIPDFPNVLWRAMLISDLEHEFDDILCAIGFFSSLVRPIQRQHWLTPLDGATMSLCEQLYSKVHTRRLQKHGYEKMVRLSRFSSRRAPTLTEQCTPFVHMTGNCKSWYKNGTTGRAKITTLWPGSYLHGFTALRHPR</sequence>
<reference evidence="1 2" key="1">
    <citation type="submission" date="2015-06" db="EMBL/GenBank/DDBJ databases">
        <title>Survival trade-offs in plant roots during colonization by closely related pathogenic and mutualistic fungi.</title>
        <authorList>
            <person name="Hacquard S."/>
            <person name="Kracher B."/>
            <person name="Hiruma K."/>
            <person name="Weinman A."/>
            <person name="Muench P."/>
            <person name="Garrido Oter R."/>
            <person name="Ver Loren van Themaat E."/>
            <person name="Dallerey J.-F."/>
            <person name="Damm U."/>
            <person name="Henrissat B."/>
            <person name="Lespinet O."/>
            <person name="Thon M."/>
            <person name="Kemen E."/>
            <person name="McHardy A.C."/>
            <person name="Schulze-Lefert P."/>
            <person name="O'Connell R.J."/>
        </authorList>
    </citation>
    <scope>NUCLEOTIDE SEQUENCE [LARGE SCALE GENOMIC DNA]</scope>
    <source>
        <strain evidence="1 2">MAFF 238704</strain>
    </source>
</reference>
<dbReference type="GO" id="GO:0004497">
    <property type="term" value="F:monooxygenase activity"/>
    <property type="evidence" value="ECO:0007669"/>
    <property type="project" value="UniProtKB-KW"/>
</dbReference>
<dbReference type="AlphaFoldDB" id="A0A161Y4Y2"/>
<accession>A0A161Y4Y2</accession>
<organism evidence="1 2">
    <name type="scientific">Colletotrichum incanum</name>
    <name type="common">Soybean anthracnose fungus</name>
    <dbReference type="NCBI Taxonomy" id="1573173"/>
    <lineage>
        <taxon>Eukaryota</taxon>
        <taxon>Fungi</taxon>
        <taxon>Dikarya</taxon>
        <taxon>Ascomycota</taxon>
        <taxon>Pezizomycotina</taxon>
        <taxon>Sordariomycetes</taxon>
        <taxon>Hypocreomycetidae</taxon>
        <taxon>Glomerellales</taxon>
        <taxon>Glomerellaceae</taxon>
        <taxon>Colletotrichum</taxon>
        <taxon>Colletotrichum spaethianum species complex</taxon>
    </lineage>
</organism>
<proteinExistence type="predicted"/>
<evidence type="ECO:0000313" key="1">
    <source>
        <dbReference type="EMBL" id="KZL84482.1"/>
    </source>
</evidence>
<keyword evidence="1" id="KW-0560">Oxidoreductase</keyword>
<dbReference type="Proteomes" id="UP000076584">
    <property type="component" value="Unassembled WGS sequence"/>
</dbReference>
<evidence type="ECO:0000313" key="2">
    <source>
        <dbReference type="Proteomes" id="UP000076584"/>
    </source>
</evidence>
<keyword evidence="2" id="KW-1185">Reference proteome</keyword>
<gene>
    <name evidence="1" type="ORF">CI238_03541</name>
</gene>
<name>A0A161Y4Y2_COLIC</name>
<protein>
    <submittedName>
        <fullName evidence="1">Sterigmatocystin biosynthesis monooxygenase stcw</fullName>
    </submittedName>
</protein>
<comment type="caution">
    <text evidence="1">The sequence shown here is derived from an EMBL/GenBank/DDBJ whole genome shotgun (WGS) entry which is preliminary data.</text>
</comment>